<keyword evidence="1" id="KW-0812">Transmembrane</keyword>
<keyword evidence="3" id="KW-1185">Reference proteome</keyword>
<protein>
    <recommendedName>
        <fullName evidence="4">Transmembrane protein</fullName>
    </recommendedName>
</protein>
<reference evidence="2" key="1">
    <citation type="journal article" date="2014" name="Int. J. Syst. Evol. Microbiol.">
        <title>Complete genome sequence of Corynebacterium casei LMG S-19264T (=DSM 44701T), isolated from a smear-ripened cheese.</title>
        <authorList>
            <consortium name="US DOE Joint Genome Institute (JGI-PGF)"/>
            <person name="Walter F."/>
            <person name="Albersmeier A."/>
            <person name="Kalinowski J."/>
            <person name="Ruckert C."/>
        </authorList>
    </citation>
    <scope>NUCLEOTIDE SEQUENCE</scope>
    <source>
        <strain evidence="2">JCM 30078</strain>
    </source>
</reference>
<keyword evidence="1" id="KW-0472">Membrane</keyword>
<feature type="transmembrane region" description="Helical" evidence="1">
    <location>
        <begin position="33"/>
        <end position="56"/>
    </location>
</feature>
<feature type="transmembrane region" description="Helical" evidence="1">
    <location>
        <begin position="104"/>
        <end position="122"/>
    </location>
</feature>
<organism evidence="2 3">
    <name type="scientific">Pseudomonas matsuisoli</name>
    <dbReference type="NCBI Taxonomy" id="1515666"/>
    <lineage>
        <taxon>Bacteria</taxon>
        <taxon>Pseudomonadati</taxon>
        <taxon>Pseudomonadota</taxon>
        <taxon>Gammaproteobacteria</taxon>
        <taxon>Pseudomonadales</taxon>
        <taxon>Pseudomonadaceae</taxon>
        <taxon>Pseudomonas</taxon>
    </lineage>
</organism>
<accession>A0A917Q159</accession>
<dbReference type="RefSeq" id="WP_188984807.1">
    <property type="nucleotide sequence ID" value="NZ_BMPO01000008.1"/>
</dbReference>
<reference evidence="2" key="2">
    <citation type="submission" date="2020-09" db="EMBL/GenBank/DDBJ databases">
        <authorList>
            <person name="Sun Q."/>
            <person name="Ohkuma M."/>
        </authorList>
    </citation>
    <scope>NUCLEOTIDE SEQUENCE</scope>
    <source>
        <strain evidence="2">JCM 30078</strain>
    </source>
</reference>
<evidence type="ECO:0000313" key="2">
    <source>
        <dbReference type="EMBL" id="GGK05104.1"/>
    </source>
</evidence>
<comment type="caution">
    <text evidence="2">The sequence shown here is derived from an EMBL/GenBank/DDBJ whole genome shotgun (WGS) entry which is preliminary data.</text>
</comment>
<dbReference type="Proteomes" id="UP000635983">
    <property type="component" value="Unassembled WGS sequence"/>
</dbReference>
<proteinExistence type="predicted"/>
<gene>
    <name evidence="2" type="ORF">GCM10009304_34050</name>
</gene>
<keyword evidence="1" id="KW-1133">Transmembrane helix</keyword>
<sequence>MTLATRHLLYSMFFTLLYVAIHLLAIVGVFDAIIGHAAGWFLAIAAALPVAGWLWVTLRIMDSSDEYLRALMGRRLLLAVGLTMTVLSVWGFGESYANAPHLPVFLACPLLFLAFAVVSPFVRQTRA</sequence>
<feature type="transmembrane region" description="Helical" evidence="1">
    <location>
        <begin position="76"/>
        <end position="92"/>
    </location>
</feature>
<evidence type="ECO:0000256" key="1">
    <source>
        <dbReference type="SAM" id="Phobius"/>
    </source>
</evidence>
<evidence type="ECO:0000313" key="3">
    <source>
        <dbReference type="Proteomes" id="UP000635983"/>
    </source>
</evidence>
<name>A0A917Q159_9PSED</name>
<dbReference type="EMBL" id="BMPO01000008">
    <property type="protein sequence ID" value="GGK05104.1"/>
    <property type="molecule type" value="Genomic_DNA"/>
</dbReference>
<feature type="transmembrane region" description="Helical" evidence="1">
    <location>
        <begin position="7"/>
        <end position="27"/>
    </location>
</feature>
<dbReference type="AlphaFoldDB" id="A0A917Q159"/>
<evidence type="ECO:0008006" key="4">
    <source>
        <dbReference type="Google" id="ProtNLM"/>
    </source>
</evidence>